<feature type="region of interest" description="Disordered" evidence="9">
    <location>
        <begin position="1"/>
        <end position="22"/>
    </location>
</feature>
<keyword evidence="12" id="KW-1185">Reference proteome</keyword>
<comment type="catalytic activity">
    <reaction evidence="7">
        <text>L-threonyl-[protein] + ATP = O-phospho-L-threonyl-[protein] + ADP + H(+)</text>
        <dbReference type="Rhea" id="RHEA:46608"/>
        <dbReference type="Rhea" id="RHEA-COMP:11060"/>
        <dbReference type="Rhea" id="RHEA-COMP:11605"/>
        <dbReference type="ChEBI" id="CHEBI:15378"/>
        <dbReference type="ChEBI" id="CHEBI:30013"/>
        <dbReference type="ChEBI" id="CHEBI:30616"/>
        <dbReference type="ChEBI" id="CHEBI:61977"/>
        <dbReference type="ChEBI" id="CHEBI:456216"/>
        <dbReference type="EC" id="2.7.11.1"/>
    </reaction>
</comment>
<evidence type="ECO:0000256" key="3">
    <source>
        <dbReference type="ARBA" id="ARBA00022679"/>
    </source>
</evidence>
<dbReference type="InterPro" id="IPR011009">
    <property type="entry name" value="Kinase-like_dom_sf"/>
</dbReference>
<dbReference type="OrthoDB" id="5979581at2759"/>
<dbReference type="Gene3D" id="3.30.200.20">
    <property type="entry name" value="Phosphorylase Kinase, domain 1"/>
    <property type="match status" value="1"/>
</dbReference>
<dbReference type="AlphaFoldDB" id="A0A8T9BQR8"/>
<evidence type="ECO:0000256" key="7">
    <source>
        <dbReference type="ARBA" id="ARBA00047899"/>
    </source>
</evidence>
<dbReference type="Pfam" id="PF00069">
    <property type="entry name" value="Pkinase"/>
    <property type="match status" value="1"/>
</dbReference>
<organism evidence="11 12">
    <name type="scientific">Lachnellula suecica</name>
    <dbReference type="NCBI Taxonomy" id="602035"/>
    <lineage>
        <taxon>Eukaryota</taxon>
        <taxon>Fungi</taxon>
        <taxon>Dikarya</taxon>
        <taxon>Ascomycota</taxon>
        <taxon>Pezizomycotina</taxon>
        <taxon>Leotiomycetes</taxon>
        <taxon>Helotiales</taxon>
        <taxon>Lachnaceae</taxon>
        <taxon>Lachnellula</taxon>
    </lineage>
</organism>
<name>A0A8T9BQR8_9HELO</name>
<dbReference type="EMBL" id="QGMK01003012">
    <property type="protein sequence ID" value="TVY54735.1"/>
    <property type="molecule type" value="Genomic_DNA"/>
</dbReference>
<dbReference type="PROSITE" id="PS50011">
    <property type="entry name" value="PROTEIN_KINASE_DOM"/>
    <property type="match status" value="1"/>
</dbReference>
<dbReference type="GO" id="GO:0000245">
    <property type="term" value="P:spliceosomal complex assembly"/>
    <property type="evidence" value="ECO:0007669"/>
    <property type="project" value="TreeGrafter"/>
</dbReference>
<accession>A0A8T9BQR8</accession>
<evidence type="ECO:0000256" key="4">
    <source>
        <dbReference type="ARBA" id="ARBA00022741"/>
    </source>
</evidence>
<protein>
    <recommendedName>
        <fullName evidence="1">non-specific serine/threonine protein kinase</fullName>
        <ecNumber evidence="1">2.7.11.1</ecNumber>
    </recommendedName>
</protein>
<dbReference type="EC" id="2.7.11.1" evidence="1"/>
<dbReference type="GO" id="GO:0005524">
    <property type="term" value="F:ATP binding"/>
    <property type="evidence" value="ECO:0007669"/>
    <property type="project" value="UniProtKB-KW"/>
</dbReference>
<comment type="catalytic activity">
    <reaction evidence="8">
        <text>L-seryl-[protein] + ATP = O-phospho-L-seryl-[protein] + ADP + H(+)</text>
        <dbReference type="Rhea" id="RHEA:17989"/>
        <dbReference type="Rhea" id="RHEA-COMP:9863"/>
        <dbReference type="Rhea" id="RHEA-COMP:11604"/>
        <dbReference type="ChEBI" id="CHEBI:15378"/>
        <dbReference type="ChEBI" id="CHEBI:29999"/>
        <dbReference type="ChEBI" id="CHEBI:30616"/>
        <dbReference type="ChEBI" id="CHEBI:83421"/>
        <dbReference type="ChEBI" id="CHEBI:456216"/>
        <dbReference type="EC" id="2.7.11.1"/>
    </reaction>
</comment>
<dbReference type="GO" id="GO:0005737">
    <property type="term" value="C:cytoplasm"/>
    <property type="evidence" value="ECO:0007669"/>
    <property type="project" value="TreeGrafter"/>
</dbReference>
<keyword evidence="4" id="KW-0547">Nucleotide-binding</keyword>
<keyword evidence="6" id="KW-0067">ATP-binding</keyword>
<evidence type="ECO:0000256" key="8">
    <source>
        <dbReference type="ARBA" id="ARBA00048679"/>
    </source>
</evidence>
<dbReference type="InterPro" id="IPR000719">
    <property type="entry name" value="Prot_kinase_dom"/>
</dbReference>
<sequence length="439" mass="49170">MVPVSRTSTPEPPVEPAADEEEGLHRYHIGGFHPVMGDTRRYGWSEIKSKSIHSTFTPQDLNSDRAARDKKLWAMKVLSAECYGAGTDIFELEILQHLKKVDIKHAGYQYISTLADSFTHEGPNGSHVCLIFKVMGESFSTFRHWFQNGKVLSQVAAKFATQILQALDYAHTCGVIHTGKSLNSIIKCSVVSIMLLDIQPGNIMIQVPDESLINGYLESTLSETSVIQEATQGTSQDVSPEASEYTIIPTQSLRDYYFPDEGFNIMTLDIALSDWGVASWTNNHLTDLIQPVLLRSPEVMLEAPWGPSTDIWNLGALVPEFIYNQSMFSGKTEAGEYSFARHLEEMTKLLGPFPSGLLEKGNQKLVKDTFDSEGNILEPKMKSFVGLDVRYSDMEDVEREEFTAFTKVLMCLDPEKRKSAKELLDEAWLNHPWGGKMEG</sequence>
<dbReference type="InterPro" id="IPR051334">
    <property type="entry name" value="SRPK"/>
</dbReference>
<evidence type="ECO:0000259" key="10">
    <source>
        <dbReference type="PROSITE" id="PS50011"/>
    </source>
</evidence>
<gene>
    <name evidence="11" type="primary">SRPK_6</name>
    <name evidence="11" type="ORF">LSUE1_G009990</name>
</gene>
<evidence type="ECO:0000256" key="9">
    <source>
        <dbReference type="SAM" id="MobiDB-lite"/>
    </source>
</evidence>
<dbReference type="PANTHER" id="PTHR47634:SF9">
    <property type="entry name" value="PROTEIN KINASE DOMAIN-CONTAINING PROTEIN-RELATED"/>
    <property type="match status" value="1"/>
</dbReference>
<keyword evidence="3" id="KW-0808">Transferase</keyword>
<evidence type="ECO:0000256" key="1">
    <source>
        <dbReference type="ARBA" id="ARBA00012513"/>
    </source>
</evidence>
<dbReference type="SMART" id="SM00220">
    <property type="entry name" value="S_TKc"/>
    <property type="match status" value="1"/>
</dbReference>
<dbReference type="SUPFAM" id="SSF56112">
    <property type="entry name" value="Protein kinase-like (PK-like)"/>
    <property type="match status" value="1"/>
</dbReference>
<dbReference type="GO" id="GO:0004674">
    <property type="term" value="F:protein serine/threonine kinase activity"/>
    <property type="evidence" value="ECO:0007669"/>
    <property type="project" value="UniProtKB-KW"/>
</dbReference>
<keyword evidence="5 11" id="KW-0418">Kinase</keyword>
<proteinExistence type="predicted"/>
<dbReference type="GO" id="GO:0050684">
    <property type="term" value="P:regulation of mRNA processing"/>
    <property type="evidence" value="ECO:0007669"/>
    <property type="project" value="TreeGrafter"/>
</dbReference>
<dbReference type="Gene3D" id="1.10.510.10">
    <property type="entry name" value="Transferase(Phosphotransferase) domain 1"/>
    <property type="match status" value="1"/>
</dbReference>
<evidence type="ECO:0000256" key="2">
    <source>
        <dbReference type="ARBA" id="ARBA00022527"/>
    </source>
</evidence>
<dbReference type="Proteomes" id="UP000469558">
    <property type="component" value="Unassembled WGS sequence"/>
</dbReference>
<evidence type="ECO:0000256" key="5">
    <source>
        <dbReference type="ARBA" id="ARBA00022777"/>
    </source>
</evidence>
<comment type="caution">
    <text evidence="11">The sequence shown here is derived from an EMBL/GenBank/DDBJ whole genome shotgun (WGS) entry which is preliminary data.</text>
</comment>
<evidence type="ECO:0000313" key="11">
    <source>
        <dbReference type="EMBL" id="TVY54735.1"/>
    </source>
</evidence>
<dbReference type="GO" id="GO:0005634">
    <property type="term" value="C:nucleus"/>
    <property type="evidence" value="ECO:0007669"/>
    <property type="project" value="TreeGrafter"/>
</dbReference>
<evidence type="ECO:0000256" key="6">
    <source>
        <dbReference type="ARBA" id="ARBA00022840"/>
    </source>
</evidence>
<evidence type="ECO:0000313" key="12">
    <source>
        <dbReference type="Proteomes" id="UP000469558"/>
    </source>
</evidence>
<feature type="domain" description="Protein kinase" evidence="10">
    <location>
        <begin position="21"/>
        <end position="434"/>
    </location>
</feature>
<keyword evidence="2" id="KW-0723">Serine/threonine-protein kinase</keyword>
<dbReference type="PANTHER" id="PTHR47634">
    <property type="entry name" value="PROTEIN KINASE DOMAIN-CONTAINING PROTEIN-RELATED"/>
    <property type="match status" value="1"/>
</dbReference>
<reference evidence="11 12" key="1">
    <citation type="submission" date="2018-05" db="EMBL/GenBank/DDBJ databases">
        <title>Genome sequencing and assembly of the regulated plant pathogen Lachnellula willkommii and related sister species for the development of diagnostic species identification markers.</title>
        <authorList>
            <person name="Giroux E."/>
            <person name="Bilodeau G."/>
        </authorList>
    </citation>
    <scope>NUCLEOTIDE SEQUENCE [LARGE SCALE GENOMIC DNA]</scope>
    <source>
        <strain evidence="11 12">CBS 268.59</strain>
    </source>
</reference>